<dbReference type="Gene3D" id="3.30.479.20">
    <property type="entry name" value="Elongation factor Ts, dimerisation domain"/>
    <property type="match status" value="1"/>
</dbReference>
<dbReference type="PANTHER" id="PTHR11741:SF0">
    <property type="entry name" value="ELONGATION FACTOR TS, MITOCHONDRIAL"/>
    <property type="match status" value="1"/>
</dbReference>
<keyword evidence="6" id="KW-0963">Cytoplasm</keyword>
<feature type="domain" description="Translation elongation factor EFTs/EF1B dimerisation" evidence="7">
    <location>
        <begin position="12"/>
        <end position="184"/>
    </location>
</feature>
<dbReference type="KEGG" id="erz:ER308_04975"/>
<keyword evidence="9" id="KW-1185">Reference proteome</keyword>
<evidence type="ECO:0000259" key="7">
    <source>
        <dbReference type="Pfam" id="PF00889"/>
    </source>
</evidence>
<organism evidence="8 9">
    <name type="scientific">Egibacter rhizosphaerae</name>
    <dbReference type="NCBI Taxonomy" id="1670831"/>
    <lineage>
        <taxon>Bacteria</taxon>
        <taxon>Bacillati</taxon>
        <taxon>Actinomycetota</taxon>
        <taxon>Nitriliruptoria</taxon>
        <taxon>Egibacterales</taxon>
        <taxon>Egibacteraceae</taxon>
        <taxon>Egibacter</taxon>
    </lineage>
</organism>
<evidence type="ECO:0000313" key="9">
    <source>
        <dbReference type="Proteomes" id="UP000291469"/>
    </source>
</evidence>
<evidence type="ECO:0000256" key="5">
    <source>
        <dbReference type="ARBA" id="ARBA00025453"/>
    </source>
</evidence>
<dbReference type="PROSITE" id="PS01127">
    <property type="entry name" value="EF_TS_2"/>
    <property type="match status" value="1"/>
</dbReference>
<dbReference type="SUPFAM" id="SSF46934">
    <property type="entry name" value="UBA-like"/>
    <property type="match status" value="1"/>
</dbReference>
<keyword evidence="4 6" id="KW-0648">Protein biosynthesis</keyword>
<dbReference type="SUPFAM" id="SSF54713">
    <property type="entry name" value="Elongation factor Ts (EF-Ts), dimerisation domain"/>
    <property type="match status" value="1"/>
</dbReference>
<dbReference type="Pfam" id="PF00889">
    <property type="entry name" value="EF_TS"/>
    <property type="match status" value="1"/>
</dbReference>
<evidence type="ECO:0000313" key="8">
    <source>
        <dbReference type="EMBL" id="QBI21916.1"/>
    </source>
</evidence>
<evidence type="ECO:0000256" key="1">
    <source>
        <dbReference type="ARBA" id="ARBA00005532"/>
    </source>
</evidence>
<gene>
    <name evidence="6 8" type="primary">tsf</name>
    <name evidence="8" type="ORF">ER308_04975</name>
</gene>
<comment type="similarity">
    <text evidence="1 6">Belongs to the EF-Ts family.</text>
</comment>
<dbReference type="GO" id="GO:0003746">
    <property type="term" value="F:translation elongation factor activity"/>
    <property type="evidence" value="ECO:0007669"/>
    <property type="project" value="UniProtKB-UniRule"/>
</dbReference>
<dbReference type="InterPro" id="IPR014039">
    <property type="entry name" value="Transl_elong_EFTs/EF1B_dimer"/>
</dbReference>
<dbReference type="HAMAP" id="MF_00050">
    <property type="entry name" value="EF_Ts"/>
    <property type="match status" value="1"/>
</dbReference>
<dbReference type="InterPro" id="IPR036402">
    <property type="entry name" value="EF-Ts_dimer_sf"/>
</dbReference>
<evidence type="ECO:0000256" key="6">
    <source>
        <dbReference type="HAMAP-Rule" id="MF_00050"/>
    </source>
</evidence>
<name>A0A411YL43_9ACTN</name>
<proteinExistence type="inferred from homology"/>
<comment type="subcellular location">
    <subcellularLocation>
        <location evidence="6">Cytoplasm</location>
    </subcellularLocation>
</comment>
<dbReference type="Proteomes" id="UP000291469">
    <property type="component" value="Chromosome"/>
</dbReference>
<protein>
    <recommendedName>
        <fullName evidence="2 6">Elongation factor Ts</fullName>
        <shortName evidence="6">EF-Ts</shortName>
    </recommendedName>
</protein>
<dbReference type="Gene3D" id="1.10.8.10">
    <property type="entry name" value="DNA helicase RuvA subunit, C-terminal domain"/>
    <property type="match status" value="1"/>
</dbReference>
<dbReference type="InterPro" id="IPR001816">
    <property type="entry name" value="Transl_elong_EFTs/EF1B"/>
</dbReference>
<dbReference type="GO" id="GO:0005737">
    <property type="term" value="C:cytoplasm"/>
    <property type="evidence" value="ECO:0007669"/>
    <property type="project" value="UniProtKB-SubCell"/>
</dbReference>
<accession>A0A411YL43</accession>
<evidence type="ECO:0000256" key="2">
    <source>
        <dbReference type="ARBA" id="ARBA00016956"/>
    </source>
</evidence>
<dbReference type="InterPro" id="IPR009060">
    <property type="entry name" value="UBA-like_sf"/>
</dbReference>
<comment type="function">
    <text evidence="5 6">Associates with the EF-Tu.GDP complex and induces the exchange of GDP to GTP. It remains bound to the aminoacyl-tRNA.EF-Tu.GTP complex up to the GTP hydrolysis stage on the ribosome.</text>
</comment>
<sequence>MMDCKKALTDAEGDFDEAAKLVRERTGAKMADRAGERSAEEGLVHTYLHRPTPGMPPKVGVLLELNCETDFVAKHEGFQELANDVALHIAAMRPVVVSEDDVDEATLEEEREFARKQAIDEGKPEHIVDKIVEGKLQAFYKEKVLLNQPFVRDDSRTIRELLEEFQRTTGEKITVGRFTRFQVGA</sequence>
<dbReference type="OrthoDB" id="9808348at2"/>
<keyword evidence="3 6" id="KW-0251">Elongation factor</keyword>
<evidence type="ECO:0000256" key="3">
    <source>
        <dbReference type="ARBA" id="ARBA00022768"/>
    </source>
</evidence>
<feature type="region of interest" description="Involved in Mg(2+) ion dislocation from EF-Tu" evidence="6">
    <location>
        <begin position="69"/>
        <end position="72"/>
    </location>
</feature>
<dbReference type="Gene3D" id="1.10.286.20">
    <property type="match status" value="1"/>
</dbReference>
<dbReference type="PANTHER" id="PTHR11741">
    <property type="entry name" value="ELONGATION FACTOR TS"/>
    <property type="match status" value="1"/>
</dbReference>
<dbReference type="AlphaFoldDB" id="A0A411YL43"/>
<reference evidence="8 9" key="1">
    <citation type="submission" date="2019-01" db="EMBL/GenBank/DDBJ databases">
        <title>Egibacter rhizosphaerae EGI 80759T.</title>
        <authorList>
            <person name="Chen D.-D."/>
            <person name="Tian Y."/>
            <person name="Jiao J.-Y."/>
            <person name="Zhang X.-T."/>
            <person name="Zhang Y.-G."/>
            <person name="Zhang Y."/>
            <person name="Xiao M."/>
            <person name="Shu W.-S."/>
            <person name="Li W.-J."/>
        </authorList>
    </citation>
    <scope>NUCLEOTIDE SEQUENCE [LARGE SCALE GENOMIC DNA]</scope>
    <source>
        <strain evidence="8 9">EGI 80759</strain>
    </source>
</reference>
<dbReference type="EMBL" id="CP036402">
    <property type="protein sequence ID" value="QBI21916.1"/>
    <property type="molecule type" value="Genomic_DNA"/>
</dbReference>
<evidence type="ECO:0000256" key="4">
    <source>
        <dbReference type="ARBA" id="ARBA00022917"/>
    </source>
</evidence>
<dbReference type="FunFam" id="1.10.286.20:FF:000001">
    <property type="entry name" value="Elongation factor Ts"/>
    <property type="match status" value="1"/>
</dbReference>
<dbReference type="InterPro" id="IPR018101">
    <property type="entry name" value="Transl_elong_Ts_CS"/>
</dbReference>